<dbReference type="AlphaFoldDB" id="A0A9P5K0W9"/>
<evidence type="ECO:0000313" key="2">
    <source>
        <dbReference type="Proteomes" id="UP000759537"/>
    </source>
</evidence>
<keyword evidence="2" id="KW-1185">Reference proteome</keyword>
<sequence length="83" mass="9301">MWRTVSPTLKSVVIETWLIWGGRSSSCVLAIKVTYNMQPGQRTRTAQGVDYSASPCRDEVRDEDGVLGFNRTVSYGSDQRSRS</sequence>
<gene>
    <name evidence="1" type="ORF">DFH94DRAFT_764973</name>
</gene>
<protein>
    <submittedName>
        <fullName evidence="1">Uncharacterized protein</fullName>
    </submittedName>
</protein>
<comment type="caution">
    <text evidence="1">The sequence shown here is derived from an EMBL/GenBank/DDBJ whole genome shotgun (WGS) entry which is preliminary data.</text>
</comment>
<reference evidence="1" key="1">
    <citation type="submission" date="2019-10" db="EMBL/GenBank/DDBJ databases">
        <authorList>
            <consortium name="DOE Joint Genome Institute"/>
            <person name="Kuo A."/>
            <person name="Miyauchi S."/>
            <person name="Kiss E."/>
            <person name="Drula E."/>
            <person name="Kohler A."/>
            <person name="Sanchez-Garcia M."/>
            <person name="Andreopoulos B."/>
            <person name="Barry K.W."/>
            <person name="Bonito G."/>
            <person name="Buee M."/>
            <person name="Carver A."/>
            <person name="Chen C."/>
            <person name="Cichocki N."/>
            <person name="Clum A."/>
            <person name="Culley D."/>
            <person name="Crous P.W."/>
            <person name="Fauchery L."/>
            <person name="Girlanda M."/>
            <person name="Hayes R."/>
            <person name="Keri Z."/>
            <person name="LaButti K."/>
            <person name="Lipzen A."/>
            <person name="Lombard V."/>
            <person name="Magnuson J."/>
            <person name="Maillard F."/>
            <person name="Morin E."/>
            <person name="Murat C."/>
            <person name="Nolan M."/>
            <person name="Ohm R."/>
            <person name="Pangilinan J."/>
            <person name="Pereira M."/>
            <person name="Perotto S."/>
            <person name="Peter M."/>
            <person name="Riley R."/>
            <person name="Sitrit Y."/>
            <person name="Stielow B."/>
            <person name="Szollosi G."/>
            <person name="Zifcakova L."/>
            <person name="Stursova M."/>
            <person name="Spatafora J.W."/>
            <person name="Tedersoo L."/>
            <person name="Vaario L.-M."/>
            <person name="Yamada A."/>
            <person name="Yan M."/>
            <person name="Wang P."/>
            <person name="Xu J."/>
            <person name="Bruns T."/>
            <person name="Baldrian P."/>
            <person name="Vilgalys R."/>
            <person name="Henrissat B."/>
            <person name="Grigoriev I.V."/>
            <person name="Hibbett D."/>
            <person name="Nagy L.G."/>
            <person name="Martin F.M."/>
        </authorList>
    </citation>
    <scope>NUCLEOTIDE SEQUENCE</scope>
    <source>
        <strain evidence="1">Prilba</strain>
    </source>
</reference>
<organism evidence="1 2">
    <name type="scientific">Russula ochroleuca</name>
    <dbReference type="NCBI Taxonomy" id="152965"/>
    <lineage>
        <taxon>Eukaryota</taxon>
        <taxon>Fungi</taxon>
        <taxon>Dikarya</taxon>
        <taxon>Basidiomycota</taxon>
        <taxon>Agaricomycotina</taxon>
        <taxon>Agaricomycetes</taxon>
        <taxon>Russulales</taxon>
        <taxon>Russulaceae</taxon>
        <taxon>Russula</taxon>
    </lineage>
</organism>
<proteinExistence type="predicted"/>
<reference evidence="1" key="2">
    <citation type="journal article" date="2020" name="Nat. Commun.">
        <title>Large-scale genome sequencing of mycorrhizal fungi provides insights into the early evolution of symbiotic traits.</title>
        <authorList>
            <person name="Miyauchi S."/>
            <person name="Kiss E."/>
            <person name="Kuo A."/>
            <person name="Drula E."/>
            <person name="Kohler A."/>
            <person name="Sanchez-Garcia M."/>
            <person name="Morin E."/>
            <person name="Andreopoulos B."/>
            <person name="Barry K.W."/>
            <person name="Bonito G."/>
            <person name="Buee M."/>
            <person name="Carver A."/>
            <person name="Chen C."/>
            <person name="Cichocki N."/>
            <person name="Clum A."/>
            <person name="Culley D."/>
            <person name="Crous P.W."/>
            <person name="Fauchery L."/>
            <person name="Girlanda M."/>
            <person name="Hayes R.D."/>
            <person name="Keri Z."/>
            <person name="LaButti K."/>
            <person name="Lipzen A."/>
            <person name="Lombard V."/>
            <person name="Magnuson J."/>
            <person name="Maillard F."/>
            <person name="Murat C."/>
            <person name="Nolan M."/>
            <person name="Ohm R.A."/>
            <person name="Pangilinan J."/>
            <person name="Pereira M.F."/>
            <person name="Perotto S."/>
            <person name="Peter M."/>
            <person name="Pfister S."/>
            <person name="Riley R."/>
            <person name="Sitrit Y."/>
            <person name="Stielow J.B."/>
            <person name="Szollosi G."/>
            <person name="Zifcakova L."/>
            <person name="Stursova M."/>
            <person name="Spatafora J.W."/>
            <person name="Tedersoo L."/>
            <person name="Vaario L.M."/>
            <person name="Yamada A."/>
            <person name="Yan M."/>
            <person name="Wang P."/>
            <person name="Xu J."/>
            <person name="Bruns T."/>
            <person name="Baldrian P."/>
            <person name="Vilgalys R."/>
            <person name="Dunand C."/>
            <person name="Henrissat B."/>
            <person name="Grigoriev I.V."/>
            <person name="Hibbett D."/>
            <person name="Nagy L.G."/>
            <person name="Martin F.M."/>
        </authorList>
    </citation>
    <scope>NUCLEOTIDE SEQUENCE</scope>
    <source>
        <strain evidence="1">Prilba</strain>
    </source>
</reference>
<accession>A0A9P5K0W9</accession>
<evidence type="ECO:0000313" key="1">
    <source>
        <dbReference type="EMBL" id="KAF8472972.1"/>
    </source>
</evidence>
<name>A0A9P5K0W9_9AGAM</name>
<dbReference type="EMBL" id="WHVB01000019">
    <property type="protein sequence ID" value="KAF8472972.1"/>
    <property type="molecule type" value="Genomic_DNA"/>
</dbReference>
<dbReference type="Proteomes" id="UP000759537">
    <property type="component" value="Unassembled WGS sequence"/>
</dbReference>